<feature type="region of interest" description="Disordered" evidence="4">
    <location>
        <begin position="437"/>
        <end position="608"/>
    </location>
</feature>
<evidence type="ECO:0000313" key="6">
    <source>
        <dbReference type="EMBL" id="KAL1524617.1"/>
    </source>
</evidence>
<keyword evidence="3" id="KW-0862">Zinc</keyword>
<feature type="domain" description="J" evidence="5">
    <location>
        <begin position="6"/>
        <end position="72"/>
    </location>
</feature>
<dbReference type="SMART" id="SM00271">
    <property type="entry name" value="DnaJ"/>
    <property type="match status" value="1"/>
</dbReference>
<dbReference type="Proteomes" id="UP001515480">
    <property type="component" value="Unassembled WGS sequence"/>
</dbReference>
<feature type="compositionally biased region" description="Basic and acidic residues" evidence="4">
    <location>
        <begin position="542"/>
        <end position="553"/>
    </location>
</feature>
<dbReference type="PANTHER" id="PTHR44029:SF1">
    <property type="entry name" value="DNAJ HOMOLOG SUBFAMILY C MEMBER 21"/>
    <property type="match status" value="1"/>
</dbReference>
<dbReference type="InterPro" id="IPR013087">
    <property type="entry name" value="Znf_C2H2_type"/>
</dbReference>
<proteinExistence type="predicted"/>
<evidence type="ECO:0000259" key="5">
    <source>
        <dbReference type="PROSITE" id="PS50076"/>
    </source>
</evidence>
<feature type="compositionally biased region" description="Acidic residues" evidence="4">
    <location>
        <begin position="293"/>
        <end position="305"/>
    </location>
</feature>
<dbReference type="InterPro" id="IPR001623">
    <property type="entry name" value="DnaJ_domain"/>
</dbReference>
<feature type="compositionally biased region" description="Acidic residues" evidence="4">
    <location>
        <begin position="581"/>
        <end position="598"/>
    </location>
</feature>
<dbReference type="PANTHER" id="PTHR44029">
    <property type="entry name" value="DNAJ HOMOLOG SUBFAMILY C MEMBER 21"/>
    <property type="match status" value="1"/>
</dbReference>
<gene>
    <name evidence="6" type="ORF">AB1Y20_019506</name>
</gene>
<comment type="caution">
    <text evidence="6">The sequence shown here is derived from an EMBL/GenBank/DDBJ whole genome shotgun (WGS) entry which is preliminary data.</text>
</comment>
<protein>
    <recommendedName>
        <fullName evidence="5">J domain-containing protein</fullName>
    </recommendedName>
</protein>
<feature type="compositionally biased region" description="Low complexity" evidence="4">
    <location>
        <begin position="460"/>
        <end position="474"/>
    </location>
</feature>
<dbReference type="InterPro" id="IPR051964">
    <property type="entry name" value="Chaperone_stress_response"/>
</dbReference>
<dbReference type="SUPFAM" id="SSF57667">
    <property type="entry name" value="beta-beta-alpha zinc fingers"/>
    <property type="match status" value="1"/>
</dbReference>
<feature type="compositionally biased region" description="Acidic residues" evidence="4">
    <location>
        <begin position="389"/>
        <end position="403"/>
    </location>
</feature>
<dbReference type="Pfam" id="PF21884">
    <property type="entry name" value="ZUO1-like_ZHD"/>
    <property type="match status" value="1"/>
</dbReference>
<dbReference type="SUPFAM" id="SSF46565">
    <property type="entry name" value="Chaperone J-domain"/>
    <property type="match status" value="1"/>
</dbReference>
<feature type="compositionally biased region" description="Basic and acidic residues" evidence="4">
    <location>
        <begin position="220"/>
        <end position="233"/>
    </location>
</feature>
<evidence type="ECO:0000256" key="3">
    <source>
        <dbReference type="ARBA" id="ARBA00022833"/>
    </source>
</evidence>
<keyword evidence="7" id="KW-1185">Reference proteome</keyword>
<keyword evidence="2" id="KW-0863">Zinc-finger</keyword>
<dbReference type="Gene3D" id="1.10.287.110">
    <property type="entry name" value="DnaJ domain"/>
    <property type="match status" value="1"/>
</dbReference>
<dbReference type="EMBL" id="JBGBPQ010000005">
    <property type="protein sequence ID" value="KAL1524617.1"/>
    <property type="molecule type" value="Genomic_DNA"/>
</dbReference>
<dbReference type="InterPro" id="IPR036236">
    <property type="entry name" value="Znf_C2H2_sf"/>
</dbReference>
<feature type="region of interest" description="Disordered" evidence="4">
    <location>
        <begin position="220"/>
        <end position="263"/>
    </location>
</feature>
<dbReference type="PRINTS" id="PR00625">
    <property type="entry name" value="JDOMAIN"/>
</dbReference>
<feature type="region of interest" description="Disordered" evidence="4">
    <location>
        <begin position="385"/>
        <end position="417"/>
    </location>
</feature>
<dbReference type="InterPro" id="IPR003604">
    <property type="entry name" value="Matrin/U1-like-C_Znf_C2H2"/>
</dbReference>
<evidence type="ECO:0000256" key="4">
    <source>
        <dbReference type="SAM" id="MobiDB-lite"/>
    </source>
</evidence>
<dbReference type="PROSITE" id="PS00636">
    <property type="entry name" value="DNAJ_1"/>
    <property type="match status" value="1"/>
</dbReference>
<dbReference type="InterPro" id="IPR054076">
    <property type="entry name" value="ZUO1-like_ZHD"/>
</dbReference>
<dbReference type="InterPro" id="IPR036869">
    <property type="entry name" value="J_dom_sf"/>
</dbReference>
<dbReference type="GO" id="GO:0003676">
    <property type="term" value="F:nucleic acid binding"/>
    <property type="evidence" value="ECO:0007669"/>
    <property type="project" value="InterPro"/>
</dbReference>
<name>A0AB34JUB8_PRYPA</name>
<dbReference type="Pfam" id="PF00226">
    <property type="entry name" value="DnaJ"/>
    <property type="match status" value="1"/>
</dbReference>
<dbReference type="SMART" id="SM00451">
    <property type="entry name" value="ZnF_U1"/>
    <property type="match status" value="1"/>
</dbReference>
<dbReference type="PROSITE" id="PS00028">
    <property type="entry name" value="ZINC_FINGER_C2H2_1"/>
    <property type="match status" value="1"/>
</dbReference>
<dbReference type="InterPro" id="IPR018253">
    <property type="entry name" value="DnaJ_domain_CS"/>
</dbReference>
<dbReference type="InterPro" id="IPR022755">
    <property type="entry name" value="Znf_C2H2_jaz"/>
</dbReference>
<feature type="region of interest" description="Disordered" evidence="4">
    <location>
        <begin position="276"/>
        <end position="305"/>
    </location>
</feature>
<evidence type="ECO:0000256" key="1">
    <source>
        <dbReference type="ARBA" id="ARBA00022723"/>
    </source>
</evidence>
<keyword evidence="1" id="KW-0479">Metal-binding</keyword>
<dbReference type="GO" id="GO:0008270">
    <property type="term" value="F:zinc ion binding"/>
    <property type="evidence" value="ECO:0007669"/>
    <property type="project" value="UniProtKB-KW"/>
</dbReference>
<dbReference type="GO" id="GO:0005737">
    <property type="term" value="C:cytoplasm"/>
    <property type="evidence" value="ECO:0007669"/>
    <property type="project" value="TreeGrafter"/>
</dbReference>
<organism evidence="6 7">
    <name type="scientific">Prymnesium parvum</name>
    <name type="common">Toxic golden alga</name>
    <dbReference type="NCBI Taxonomy" id="97485"/>
    <lineage>
        <taxon>Eukaryota</taxon>
        <taxon>Haptista</taxon>
        <taxon>Haptophyta</taxon>
        <taxon>Prymnesiophyceae</taxon>
        <taxon>Prymnesiales</taxon>
        <taxon>Prymnesiaceae</taxon>
        <taxon>Prymnesium</taxon>
    </lineage>
</organism>
<reference evidence="6 7" key="1">
    <citation type="journal article" date="2024" name="Science">
        <title>Giant polyketide synthase enzymes in the biosynthesis of giant marine polyether toxins.</title>
        <authorList>
            <person name="Fallon T.R."/>
            <person name="Shende V.V."/>
            <person name="Wierzbicki I.H."/>
            <person name="Pendleton A.L."/>
            <person name="Watervoot N.F."/>
            <person name="Auber R.P."/>
            <person name="Gonzalez D.J."/>
            <person name="Wisecaver J.H."/>
            <person name="Moore B.S."/>
        </authorList>
    </citation>
    <scope>NUCLEOTIDE SEQUENCE [LARGE SCALE GENOMIC DNA]</scope>
    <source>
        <strain evidence="6 7">12B1</strain>
    </source>
</reference>
<evidence type="ECO:0000313" key="7">
    <source>
        <dbReference type="Proteomes" id="UP001515480"/>
    </source>
</evidence>
<sequence length="705" mass="77386">MSSVICHYSVLGVDRDADDEQLRKAYRKLALQWHPDKNQHQPEAATAVFQQVQAAYAVLSDPHERSWYDAHREAILRGKPGAAGDDADDPVGHLWAFFSSSAYDGFGDGEGGFFAVYDGLFHSIDLEEEQSREERGHAPRFGTSLTEWNEVKSFYGWWEGFGTSRSCATADKYDTRQAPNRQVRRAMEKENAKRRSEAKRKINECVRNLVAYVKKRDSRVAAHRAQQERENKAKLAKAKAMRAAREAQMEAARPQPLEQEEDEELCAELDALAEEYASNEERRSRRARRDGEAASDGEEAAEADGEWEEEAIFCVACDKLFKTRLQLINHEKSKKHAEAVRQLRLQLEAEDAEFAAEISAAEAEVRAEADEAAAASAAAKYVRAHGEALDEEEESAGEEEEGAVEGGGKGGKWAEARARKAAKKAKAARAVRAVEAGGVGGGGKWSNKRAAGKQGGASGGAEVAGARRVGALADGEGEEGEGTQSEASSGEEEGEDALLRLARAQERPAKARGAGQQAEGKSAEAARKAERRRQAAFTAEFAKMRFGEGVESRGEEEEEEEEESGGGGESSRAACAADGAMVEEEEDDEPEEEAEDEELAQRLASEQLRGKSAGRDFMIGLLGDDDPDPLLFQPKLEATAYSFSEQALSGADKVNKNKASVSLPIPRALVYRFNAQALPVGRRKRKLGQRRRREKRWIRPLRLTR</sequence>
<evidence type="ECO:0000256" key="2">
    <source>
        <dbReference type="ARBA" id="ARBA00022771"/>
    </source>
</evidence>
<accession>A0AB34JUB8</accession>
<feature type="compositionally biased region" description="Acidic residues" evidence="4">
    <location>
        <begin position="554"/>
        <end position="564"/>
    </location>
</feature>
<dbReference type="CDD" id="cd06257">
    <property type="entry name" value="DnaJ"/>
    <property type="match status" value="1"/>
</dbReference>
<dbReference type="AlphaFoldDB" id="A0AB34JUB8"/>
<dbReference type="PROSITE" id="PS50076">
    <property type="entry name" value="DNAJ_2"/>
    <property type="match status" value="1"/>
</dbReference>
<dbReference type="Pfam" id="PF12171">
    <property type="entry name" value="zf-C2H2_jaz"/>
    <property type="match status" value="1"/>
</dbReference>
<dbReference type="Gene3D" id="3.30.160.60">
    <property type="entry name" value="Classic Zinc Finger"/>
    <property type="match status" value="1"/>
</dbReference>